<accession>A0A0A9FS20</accession>
<reference evidence="1" key="2">
    <citation type="journal article" date="2015" name="Data Brief">
        <title>Shoot transcriptome of the giant reed, Arundo donax.</title>
        <authorList>
            <person name="Barrero R.A."/>
            <person name="Guerrero F.D."/>
            <person name="Moolhuijzen P."/>
            <person name="Goolsby J.A."/>
            <person name="Tidwell J."/>
            <person name="Bellgard S.E."/>
            <person name="Bellgard M.I."/>
        </authorList>
    </citation>
    <scope>NUCLEOTIDE SEQUENCE</scope>
    <source>
        <tissue evidence="1">Shoot tissue taken approximately 20 cm above the soil surface</tissue>
    </source>
</reference>
<dbReference type="AlphaFoldDB" id="A0A0A9FS20"/>
<evidence type="ECO:0000313" key="1">
    <source>
        <dbReference type="EMBL" id="JAE15077.1"/>
    </source>
</evidence>
<organism evidence="1">
    <name type="scientific">Arundo donax</name>
    <name type="common">Giant reed</name>
    <name type="synonym">Donax arundinaceus</name>
    <dbReference type="NCBI Taxonomy" id="35708"/>
    <lineage>
        <taxon>Eukaryota</taxon>
        <taxon>Viridiplantae</taxon>
        <taxon>Streptophyta</taxon>
        <taxon>Embryophyta</taxon>
        <taxon>Tracheophyta</taxon>
        <taxon>Spermatophyta</taxon>
        <taxon>Magnoliopsida</taxon>
        <taxon>Liliopsida</taxon>
        <taxon>Poales</taxon>
        <taxon>Poaceae</taxon>
        <taxon>PACMAD clade</taxon>
        <taxon>Arundinoideae</taxon>
        <taxon>Arundineae</taxon>
        <taxon>Arundo</taxon>
    </lineage>
</organism>
<sequence>MVLSKFEQLLIVCGRTHQTLIRASWLLSATPMLTTVSL</sequence>
<dbReference type="EMBL" id="GBRH01182819">
    <property type="protein sequence ID" value="JAE15077.1"/>
    <property type="molecule type" value="Transcribed_RNA"/>
</dbReference>
<proteinExistence type="predicted"/>
<name>A0A0A9FS20_ARUDO</name>
<protein>
    <submittedName>
        <fullName evidence="1">Uncharacterized protein</fullName>
    </submittedName>
</protein>
<reference evidence="1" key="1">
    <citation type="submission" date="2014-09" db="EMBL/GenBank/DDBJ databases">
        <authorList>
            <person name="Magalhaes I.L.F."/>
            <person name="Oliveira U."/>
            <person name="Santos F.R."/>
            <person name="Vidigal T.H.D.A."/>
            <person name="Brescovit A.D."/>
            <person name="Santos A.J."/>
        </authorList>
    </citation>
    <scope>NUCLEOTIDE SEQUENCE</scope>
    <source>
        <tissue evidence="1">Shoot tissue taken approximately 20 cm above the soil surface</tissue>
    </source>
</reference>